<organism evidence="1 2">
    <name type="scientific">Polarella glacialis</name>
    <name type="common">Dinoflagellate</name>
    <dbReference type="NCBI Taxonomy" id="89957"/>
    <lineage>
        <taxon>Eukaryota</taxon>
        <taxon>Sar</taxon>
        <taxon>Alveolata</taxon>
        <taxon>Dinophyceae</taxon>
        <taxon>Suessiales</taxon>
        <taxon>Suessiaceae</taxon>
        <taxon>Polarella</taxon>
    </lineage>
</organism>
<comment type="caution">
    <text evidence="1">The sequence shown here is derived from an EMBL/GenBank/DDBJ whole genome shotgun (WGS) entry which is preliminary data.</text>
</comment>
<proteinExistence type="predicted"/>
<dbReference type="Proteomes" id="UP000654075">
    <property type="component" value="Unassembled WGS sequence"/>
</dbReference>
<protein>
    <submittedName>
        <fullName evidence="1">Uncharacterized protein</fullName>
    </submittedName>
</protein>
<evidence type="ECO:0000313" key="1">
    <source>
        <dbReference type="EMBL" id="CAE8620333.1"/>
    </source>
</evidence>
<reference evidence="1" key="1">
    <citation type="submission" date="2021-02" db="EMBL/GenBank/DDBJ databases">
        <authorList>
            <person name="Dougan E. K."/>
            <person name="Rhodes N."/>
            <person name="Thang M."/>
            <person name="Chan C."/>
        </authorList>
    </citation>
    <scope>NUCLEOTIDE SEQUENCE</scope>
</reference>
<name>A0A813G6D9_POLGL</name>
<dbReference type="AlphaFoldDB" id="A0A813G6D9"/>
<keyword evidence="2" id="KW-1185">Reference proteome</keyword>
<evidence type="ECO:0000313" key="2">
    <source>
        <dbReference type="Proteomes" id="UP000654075"/>
    </source>
</evidence>
<gene>
    <name evidence="1" type="ORF">PGLA1383_LOCUS37897</name>
</gene>
<dbReference type="EMBL" id="CAJNNV010027416">
    <property type="protein sequence ID" value="CAE8620333.1"/>
    <property type="molecule type" value="Genomic_DNA"/>
</dbReference>
<accession>A0A813G6D9</accession>
<sequence>MLYRTVPFALVEQVGDHKALRIQVHTVRIYLAKERGPGLTSAFLKNNISVFFRGHGTFESEAAVSFFVDHDDFGSRATEQPRRRALKLAWYQWRLSKQYQMLCGAGLATASDSFVLPPWDGVETMISKLWDIMDARFSYTWCKDSASHHGGLAQKVLVLDGHQKGNRSHCAAQSCNAIRNDFLHMSIPISCPATPVPGSWYCREHVGEDVAASASVAAGGVITHVYRHRSQKPRGDLLYFVSVEDAPCPVWIQESLVPTSALQAYRANACKTTALTHLSTRVRLSTKSKAEELHEEHYELSCTTDKEKQTSLKAERTAGILLAAYPLGIVPGFTELFGSESRRQRYAFVAKIVAVDSFVKLVVHDDACHMAKYCRHVNRFIDDDIKERSYVALSWAPLRVLMSDLLWSLDRFHASNHIDAWCHANVWPSLPHLKPLLQNINTSICESVFAWMRGFSGQLHSMGRWTFQFFLSEMFEMHNRAVASGFCNHLGRHGGEKQFEPSKDTSGH</sequence>